<accession>A0A367P6H5</accession>
<reference evidence="1 2" key="1">
    <citation type="submission" date="2018-04" db="EMBL/GenBank/DDBJ databases">
        <title>Cupriavidus necator CR12 genome sequencing and assembly.</title>
        <authorList>
            <person name="Ben Fekih I."/>
            <person name="Mazhar H.S."/>
            <person name="Bello S.K."/>
            <person name="Rensing C."/>
        </authorList>
    </citation>
    <scope>NUCLEOTIDE SEQUENCE [LARGE SCALE GENOMIC DNA]</scope>
    <source>
        <strain evidence="1 2">CR12</strain>
    </source>
</reference>
<name>A0A367P6H5_CUPNE</name>
<dbReference type="Proteomes" id="UP000253501">
    <property type="component" value="Unassembled WGS sequence"/>
</dbReference>
<dbReference type="EMBL" id="QDHA01000159">
    <property type="protein sequence ID" value="RCJ03419.1"/>
    <property type="molecule type" value="Genomic_DNA"/>
</dbReference>
<proteinExistence type="predicted"/>
<evidence type="ECO:0000313" key="1">
    <source>
        <dbReference type="EMBL" id="RCJ03419.1"/>
    </source>
</evidence>
<evidence type="ECO:0000313" key="2">
    <source>
        <dbReference type="Proteomes" id="UP000253501"/>
    </source>
</evidence>
<organism evidence="1 2">
    <name type="scientific">Cupriavidus necator</name>
    <name type="common">Alcaligenes eutrophus</name>
    <name type="synonym">Ralstonia eutropha</name>
    <dbReference type="NCBI Taxonomy" id="106590"/>
    <lineage>
        <taxon>Bacteria</taxon>
        <taxon>Pseudomonadati</taxon>
        <taxon>Pseudomonadota</taxon>
        <taxon>Betaproteobacteria</taxon>
        <taxon>Burkholderiales</taxon>
        <taxon>Burkholderiaceae</taxon>
        <taxon>Cupriavidus</taxon>
    </lineage>
</organism>
<dbReference type="AlphaFoldDB" id="A0A367P6H5"/>
<comment type="caution">
    <text evidence="1">The sequence shown here is derived from an EMBL/GenBank/DDBJ whole genome shotgun (WGS) entry which is preliminary data.</text>
</comment>
<gene>
    <name evidence="1" type="ORF">DDK22_37420</name>
</gene>
<protein>
    <submittedName>
        <fullName evidence="1">Uncharacterized protein</fullName>
    </submittedName>
</protein>
<sequence length="133" mass="14898">MQHLRLDLVPRHRLPEREDVDHEERLCPIVHHDMQSQFLDHARVILLAREAAPDRPYPTKENAAHDSAGKLTGARIRGDATAVIDQVARRAARLLASPTVTVEAFNEARAIVEDAQKTLDDCTPLPPDMCDPE</sequence>